<organism evidence="2 3">
    <name type="scientific">Rubroshorea leprosula</name>
    <dbReference type="NCBI Taxonomy" id="152421"/>
    <lineage>
        <taxon>Eukaryota</taxon>
        <taxon>Viridiplantae</taxon>
        <taxon>Streptophyta</taxon>
        <taxon>Embryophyta</taxon>
        <taxon>Tracheophyta</taxon>
        <taxon>Spermatophyta</taxon>
        <taxon>Magnoliopsida</taxon>
        <taxon>eudicotyledons</taxon>
        <taxon>Gunneridae</taxon>
        <taxon>Pentapetalae</taxon>
        <taxon>rosids</taxon>
        <taxon>malvids</taxon>
        <taxon>Malvales</taxon>
        <taxon>Dipterocarpaceae</taxon>
        <taxon>Rubroshorea</taxon>
    </lineage>
</organism>
<feature type="compositionally biased region" description="Basic residues" evidence="1">
    <location>
        <begin position="116"/>
        <end position="136"/>
    </location>
</feature>
<feature type="compositionally biased region" description="Polar residues" evidence="1">
    <location>
        <begin position="85"/>
        <end position="98"/>
    </location>
</feature>
<evidence type="ECO:0000256" key="1">
    <source>
        <dbReference type="SAM" id="MobiDB-lite"/>
    </source>
</evidence>
<gene>
    <name evidence="2" type="ORF">SLEP1_g18765</name>
</gene>
<dbReference type="EMBL" id="BPVZ01000026">
    <property type="protein sequence ID" value="GKV06948.1"/>
    <property type="molecule type" value="Genomic_DNA"/>
</dbReference>
<evidence type="ECO:0000313" key="2">
    <source>
        <dbReference type="EMBL" id="GKV06948.1"/>
    </source>
</evidence>
<comment type="caution">
    <text evidence="2">The sequence shown here is derived from an EMBL/GenBank/DDBJ whole genome shotgun (WGS) entry which is preliminary data.</text>
</comment>
<protein>
    <submittedName>
        <fullName evidence="2">Uncharacterized protein</fullName>
    </submittedName>
</protein>
<name>A0AAV5J6A7_9ROSI</name>
<proteinExistence type="predicted"/>
<keyword evidence="3" id="KW-1185">Reference proteome</keyword>
<evidence type="ECO:0000313" key="3">
    <source>
        <dbReference type="Proteomes" id="UP001054252"/>
    </source>
</evidence>
<dbReference type="AlphaFoldDB" id="A0AAV5J6A7"/>
<feature type="region of interest" description="Disordered" evidence="1">
    <location>
        <begin position="42"/>
        <end position="152"/>
    </location>
</feature>
<reference evidence="2 3" key="1">
    <citation type="journal article" date="2021" name="Commun. Biol.">
        <title>The genome of Shorea leprosula (Dipterocarpaceae) highlights the ecological relevance of drought in aseasonal tropical rainforests.</title>
        <authorList>
            <person name="Ng K.K.S."/>
            <person name="Kobayashi M.J."/>
            <person name="Fawcett J.A."/>
            <person name="Hatakeyama M."/>
            <person name="Paape T."/>
            <person name="Ng C.H."/>
            <person name="Ang C.C."/>
            <person name="Tnah L.H."/>
            <person name="Lee C.T."/>
            <person name="Nishiyama T."/>
            <person name="Sese J."/>
            <person name="O'Brien M.J."/>
            <person name="Copetti D."/>
            <person name="Mohd Noor M.I."/>
            <person name="Ong R.C."/>
            <person name="Putra M."/>
            <person name="Sireger I.Z."/>
            <person name="Indrioko S."/>
            <person name="Kosugi Y."/>
            <person name="Izuno A."/>
            <person name="Isagi Y."/>
            <person name="Lee S.L."/>
            <person name="Shimizu K.K."/>
        </authorList>
    </citation>
    <scope>NUCLEOTIDE SEQUENCE [LARGE SCALE GENOMIC DNA]</scope>
    <source>
        <strain evidence="2">214</strain>
    </source>
</reference>
<sequence length="152" mass="16682">MNDIISYADNVELYEDHDINIPEIVEGPLLLTKPIHNDKEVLDAEDEGGNSGSDVFVHGDEGNLGSAKSSDVDSGSDDVSVIDLETSSNDSAWSLGSDKTNDEQVNIVDLAQEVTKRRRNATRSSRNKSKATMHTRTKNEQEDDHVEEPVVT</sequence>
<dbReference type="Proteomes" id="UP001054252">
    <property type="component" value="Unassembled WGS sequence"/>
</dbReference>
<accession>A0AAV5J6A7</accession>